<comment type="caution">
    <text evidence="13">The sequence shown here is derived from an EMBL/GenBank/DDBJ whole genome shotgun (WGS) entry which is preliminary data.</text>
</comment>
<feature type="compositionally biased region" description="Basic residues" evidence="10">
    <location>
        <begin position="464"/>
        <end position="475"/>
    </location>
</feature>
<dbReference type="Gene3D" id="3.30.50.10">
    <property type="entry name" value="Erythroid Transcription Factor GATA-1, subunit A"/>
    <property type="match status" value="1"/>
</dbReference>
<evidence type="ECO:0000313" key="13">
    <source>
        <dbReference type="EMBL" id="RLU26918.1"/>
    </source>
</evidence>
<dbReference type="FunFam" id="3.30.50.10:FF:000037">
    <property type="entry name" value="Nuclear hormone receptor FTZ-F1 beta"/>
    <property type="match status" value="1"/>
</dbReference>
<dbReference type="InterPro" id="IPR016355">
    <property type="entry name" value="NR5-like"/>
</dbReference>
<name>A0A3L8E4L0_OOCBI</name>
<proteinExistence type="predicted"/>
<feature type="compositionally biased region" description="Low complexity" evidence="10">
    <location>
        <begin position="443"/>
        <end position="463"/>
    </location>
</feature>
<dbReference type="PANTHER" id="PTHR24086:SF25">
    <property type="entry name" value="NUCLEAR HORMONE RECEPTOR FTZ-F1 BETA"/>
    <property type="match status" value="1"/>
</dbReference>
<dbReference type="PRINTS" id="PR00047">
    <property type="entry name" value="STROIDFINGER"/>
</dbReference>
<evidence type="ECO:0008006" key="15">
    <source>
        <dbReference type="Google" id="ProtNLM"/>
    </source>
</evidence>
<dbReference type="Pfam" id="PF00104">
    <property type="entry name" value="Hormone_recep"/>
    <property type="match status" value="1"/>
</dbReference>
<dbReference type="GO" id="GO:0008270">
    <property type="term" value="F:zinc ion binding"/>
    <property type="evidence" value="ECO:0007669"/>
    <property type="project" value="UniProtKB-KW"/>
</dbReference>
<evidence type="ECO:0000256" key="1">
    <source>
        <dbReference type="ARBA" id="ARBA00004123"/>
    </source>
</evidence>
<dbReference type="InterPro" id="IPR000536">
    <property type="entry name" value="Nucl_hrmn_rcpt_lig-bd"/>
</dbReference>
<keyword evidence="9" id="KW-0539">Nucleus</keyword>
<evidence type="ECO:0000256" key="3">
    <source>
        <dbReference type="ARBA" id="ARBA00022771"/>
    </source>
</evidence>
<dbReference type="PANTHER" id="PTHR24086">
    <property type="entry name" value="NUCLEAR RECEPTOR SUBFAMILY 5 GROUP A"/>
    <property type="match status" value="1"/>
</dbReference>
<organism evidence="13 14">
    <name type="scientific">Ooceraea biroi</name>
    <name type="common">Clonal raider ant</name>
    <name type="synonym">Cerapachys biroi</name>
    <dbReference type="NCBI Taxonomy" id="2015173"/>
    <lineage>
        <taxon>Eukaryota</taxon>
        <taxon>Metazoa</taxon>
        <taxon>Ecdysozoa</taxon>
        <taxon>Arthropoda</taxon>
        <taxon>Hexapoda</taxon>
        <taxon>Insecta</taxon>
        <taxon>Pterygota</taxon>
        <taxon>Neoptera</taxon>
        <taxon>Endopterygota</taxon>
        <taxon>Hymenoptera</taxon>
        <taxon>Apocrita</taxon>
        <taxon>Aculeata</taxon>
        <taxon>Formicoidea</taxon>
        <taxon>Formicidae</taxon>
        <taxon>Dorylinae</taxon>
        <taxon>Ooceraea</taxon>
    </lineage>
</organism>
<sequence length="997" mass="105630">MSEQNGPSEGPGPGPGSESGWWPSTQTWKSSAAATSSTSSATSTAAAGSASVSVSCAASGSSTTSSSTSTNSSANCCPSSCIGVSCTMSPSRSTETGKNVSVTAINVPPNQEMHDGKGVCKYLGGQNGVTVSVVSTSVLGCGNANAVPPSGLCANTGPHSIGIGIGGILAANAADIDDPEDSDGEISKIDFRGVNLRSKKKRDVSGNQNGDKIADGDANGDGGGCCDDNSQQQPERPMSWEGELSDQEMSSNTITNQDHHEETSMEGVQVCSTSPGPMEQKFPIKSEPDFRSSPGFTIGSFHDAGLSMTHNQQLQQQQQQQRGIENLEQTQQSDLPLLVGKLLGGYNSSTPNHSPVLNPRHHLTKHSHTRSQVPSPDSAIHSAYSVFSSPTQSPHAARHSALGAGSPIPSSSLSLSRHSFNNSTSSLSLSLSHSLSRNNSDASSSCYSYGSLSPPTHSPVQQPRHPHSHSQHHQHQVAQSSPLHLPASSAVPGHYSSSSVPGSELSPEGHTVVEDQEDCRIPSAPSGISTRQQLINSPCPICGDKISGFHYGIFSCESCKGFFKRTVQNRKNYVCLRGAGCPVTVATRKKCPACRFDKCLHMGMKLEAIREDRTRGGRSTYQCTYTLPANLVGSPAGMASEKLTAAGNCSPAPAGSEHHYSARHHSNHSHKMQVVPQLLQDIMDVEHLWHYNDNDRISGGASGNTRNAGGIDGVLIGGSGSGPVSIGGTGSAVGLGNNVAADCPSNESNNIDSNNRRGDSASPPGTAATAAVDQRSTNGNTTNNGNSQIASNSNGNPTQHPDFLSNLCNIADHRLYKIVKWCKSLPLFKNISIDDQTCLLINSWCELLLFSCCFRSMSTPGEIRVSLGKSITLEQAKQLGLATCIERMLAFTNNLRRLRVDQYEYVAMKVIVLLTSDTSELKEPEKVRASQEKALQALQQYTIARYPEMPAKFGELLLRIPDLQRTCQAGKELLSAKRAEGEGSSFNLLMELLRGDH</sequence>
<dbReference type="PRINTS" id="PR00398">
    <property type="entry name" value="STRDHORMONER"/>
</dbReference>
<dbReference type="InterPro" id="IPR001723">
    <property type="entry name" value="Nuclear_hrmn_rcpt"/>
</dbReference>
<feature type="region of interest" description="Disordered" evidence="10">
    <location>
        <begin position="443"/>
        <end position="513"/>
    </location>
</feature>
<keyword evidence="7" id="KW-0804">Transcription</keyword>
<dbReference type="AlphaFoldDB" id="A0A3L8E4L0"/>
<evidence type="ECO:0000313" key="14">
    <source>
        <dbReference type="Proteomes" id="UP000279307"/>
    </source>
</evidence>
<evidence type="ECO:0000256" key="9">
    <source>
        <dbReference type="ARBA" id="ARBA00023242"/>
    </source>
</evidence>
<dbReference type="SMART" id="SM00430">
    <property type="entry name" value="HOLI"/>
    <property type="match status" value="1"/>
</dbReference>
<feature type="region of interest" description="Disordered" evidence="10">
    <location>
        <begin position="744"/>
        <end position="796"/>
    </location>
</feature>
<dbReference type="Proteomes" id="UP000279307">
    <property type="component" value="Chromosome 1"/>
</dbReference>
<dbReference type="SMART" id="SM00399">
    <property type="entry name" value="ZnF_C4"/>
    <property type="match status" value="1"/>
</dbReference>
<feature type="region of interest" description="Disordered" evidence="10">
    <location>
        <begin position="1"/>
        <end position="48"/>
    </location>
</feature>
<dbReference type="InterPro" id="IPR035500">
    <property type="entry name" value="NHR-like_dom_sf"/>
</dbReference>
<evidence type="ECO:0000256" key="2">
    <source>
        <dbReference type="ARBA" id="ARBA00022723"/>
    </source>
</evidence>
<feature type="compositionally biased region" description="Basic residues" evidence="10">
    <location>
        <begin position="359"/>
        <end position="369"/>
    </location>
</feature>
<dbReference type="EMBL" id="QOIP01000001">
    <property type="protein sequence ID" value="RLU26918.1"/>
    <property type="molecule type" value="Genomic_DNA"/>
</dbReference>
<dbReference type="InterPro" id="IPR013088">
    <property type="entry name" value="Znf_NHR/GATA"/>
</dbReference>
<evidence type="ECO:0000256" key="10">
    <source>
        <dbReference type="SAM" id="MobiDB-lite"/>
    </source>
</evidence>
<evidence type="ECO:0000259" key="12">
    <source>
        <dbReference type="PROSITE" id="PS51843"/>
    </source>
</evidence>
<feature type="compositionally biased region" description="Low complexity" evidence="10">
    <location>
        <begin position="760"/>
        <end position="786"/>
    </location>
</feature>
<keyword evidence="2" id="KW-0479">Metal-binding</keyword>
<dbReference type="GO" id="GO:0043565">
    <property type="term" value="F:sequence-specific DNA binding"/>
    <property type="evidence" value="ECO:0007669"/>
    <property type="project" value="InterPro"/>
</dbReference>
<dbReference type="PROSITE" id="PS51030">
    <property type="entry name" value="NUCLEAR_REC_DBD_2"/>
    <property type="match status" value="1"/>
</dbReference>
<evidence type="ECO:0000256" key="7">
    <source>
        <dbReference type="ARBA" id="ARBA00023163"/>
    </source>
</evidence>
<keyword evidence="4" id="KW-0862">Zinc</keyword>
<dbReference type="CDD" id="cd06930">
    <property type="entry name" value="NR_LBD_F2"/>
    <property type="match status" value="1"/>
</dbReference>
<comment type="subcellular location">
    <subcellularLocation>
        <location evidence="1">Nucleus</location>
    </subcellularLocation>
</comment>
<accession>A0A3L8E4L0</accession>
<evidence type="ECO:0000259" key="11">
    <source>
        <dbReference type="PROSITE" id="PS51030"/>
    </source>
</evidence>
<feature type="region of interest" description="Disordered" evidence="10">
    <location>
        <begin position="198"/>
        <end position="263"/>
    </location>
</feature>
<dbReference type="SUPFAM" id="SSF57716">
    <property type="entry name" value="Glucocorticoid receptor-like (DNA-binding domain)"/>
    <property type="match status" value="1"/>
</dbReference>
<feature type="domain" description="Nuclear receptor" evidence="11">
    <location>
        <begin position="536"/>
        <end position="611"/>
    </location>
</feature>
<feature type="domain" description="NR LBD" evidence="12">
    <location>
        <begin position="776"/>
        <end position="996"/>
    </location>
</feature>
<dbReference type="PROSITE" id="PS51843">
    <property type="entry name" value="NR_LBD"/>
    <property type="match status" value="1"/>
</dbReference>
<evidence type="ECO:0000256" key="5">
    <source>
        <dbReference type="ARBA" id="ARBA00023015"/>
    </source>
</evidence>
<feature type="compositionally biased region" description="Polar residues" evidence="10">
    <location>
        <begin position="247"/>
        <end position="256"/>
    </location>
</feature>
<keyword evidence="5" id="KW-0805">Transcription regulation</keyword>
<feature type="region of interest" description="Disordered" evidence="10">
    <location>
        <begin position="349"/>
        <end position="427"/>
    </location>
</feature>
<dbReference type="InterPro" id="IPR001628">
    <property type="entry name" value="Znf_hrmn_rcpt"/>
</dbReference>
<dbReference type="Pfam" id="PF00105">
    <property type="entry name" value="zf-C4"/>
    <property type="match status" value="1"/>
</dbReference>
<protein>
    <recommendedName>
        <fullName evidence="15">Nuclear hormone receptor FTZ-F1 beta</fullName>
    </recommendedName>
</protein>
<evidence type="ECO:0000256" key="4">
    <source>
        <dbReference type="ARBA" id="ARBA00022833"/>
    </source>
</evidence>
<dbReference type="PROSITE" id="PS00031">
    <property type="entry name" value="NUCLEAR_REC_DBD_1"/>
    <property type="match status" value="1"/>
</dbReference>
<feature type="compositionally biased region" description="Low complexity" evidence="10">
    <location>
        <begin position="18"/>
        <end position="48"/>
    </location>
</feature>
<keyword evidence="3" id="KW-0863">Zinc-finger</keyword>
<feature type="compositionally biased region" description="Low complexity" evidence="10">
    <location>
        <begin position="496"/>
        <end position="509"/>
    </location>
</feature>
<gene>
    <name evidence="13" type="ORF">DMN91_000717</name>
</gene>
<keyword evidence="8" id="KW-0675">Receptor</keyword>
<dbReference type="CDD" id="cd07167">
    <property type="entry name" value="NR_DBD_Lrh-1_like"/>
    <property type="match status" value="1"/>
</dbReference>
<dbReference type="GO" id="GO:0004879">
    <property type="term" value="F:nuclear receptor activity"/>
    <property type="evidence" value="ECO:0007669"/>
    <property type="project" value="InterPro"/>
</dbReference>
<dbReference type="OrthoDB" id="5984981at2759"/>
<feature type="compositionally biased region" description="Polar residues" evidence="10">
    <location>
        <begin position="385"/>
        <end position="394"/>
    </location>
</feature>
<feature type="compositionally biased region" description="Low complexity" evidence="10">
    <location>
        <begin position="400"/>
        <end position="427"/>
    </location>
</feature>
<reference evidence="13 14" key="1">
    <citation type="journal article" date="2018" name="Genome Res.">
        <title>The genomic architecture and molecular evolution of ant odorant receptors.</title>
        <authorList>
            <person name="McKenzie S.K."/>
            <person name="Kronauer D.J.C."/>
        </authorList>
    </citation>
    <scope>NUCLEOTIDE SEQUENCE [LARGE SCALE GENOMIC DNA]</scope>
    <source>
        <strain evidence="13">Clonal line C1</strain>
    </source>
</reference>
<dbReference type="Gene3D" id="1.10.565.10">
    <property type="entry name" value="Retinoid X Receptor"/>
    <property type="match status" value="1"/>
</dbReference>
<feature type="compositionally biased region" description="Polar residues" evidence="10">
    <location>
        <begin position="787"/>
        <end position="796"/>
    </location>
</feature>
<dbReference type="GO" id="GO:0005634">
    <property type="term" value="C:nucleus"/>
    <property type="evidence" value="ECO:0007669"/>
    <property type="project" value="UniProtKB-SubCell"/>
</dbReference>
<evidence type="ECO:0000256" key="6">
    <source>
        <dbReference type="ARBA" id="ARBA00023125"/>
    </source>
</evidence>
<dbReference type="SUPFAM" id="SSF48508">
    <property type="entry name" value="Nuclear receptor ligand-binding domain"/>
    <property type="match status" value="1"/>
</dbReference>
<evidence type="ECO:0000256" key="8">
    <source>
        <dbReference type="ARBA" id="ARBA00023170"/>
    </source>
</evidence>
<keyword evidence="6" id="KW-0238">DNA-binding</keyword>